<gene>
    <name evidence="1" type="ORF">LKE05_12665</name>
</gene>
<protein>
    <recommendedName>
        <fullName evidence="3">Phage XkdN-like protein</fullName>
    </recommendedName>
</protein>
<reference evidence="1 2" key="1">
    <citation type="submission" date="2021-10" db="EMBL/GenBank/DDBJ databases">
        <title>Anaerobic single-cell dispensing facilitates the cultivation of human gut bacteria.</title>
        <authorList>
            <person name="Afrizal A."/>
        </authorList>
    </citation>
    <scope>NUCLEOTIDE SEQUENCE [LARGE SCALE GENOMIC DNA]</scope>
    <source>
        <strain evidence="1 2">CLA-AA-H232</strain>
    </source>
</reference>
<keyword evidence="2" id="KW-1185">Reference proteome</keyword>
<evidence type="ECO:0008006" key="3">
    <source>
        <dbReference type="Google" id="ProtNLM"/>
    </source>
</evidence>
<organism evidence="1 2">
    <name type="scientific">Hominilimicola fabiformis</name>
    <dbReference type="NCBI Taxonomy" id="2885356"/>
    <lineage>
        <taxon>Bacteria</taxon>
        <taxon>Bacillati</taxon>
        <taxon>Bacillota</taxon>
        <taxon>Clostridia</taxon>
        <taxon>Eubacteriales</taxon>
        <taxon>Oscillospiraceae</taxon>
        <taxon>Hominilimicola</taxon>
    </lineage>
</organism>
<dbReference type="InterPro" id="IPR038559">
    <property type="entry name" value="XkdN-like_sf"/>
</dbReference>
<sequence>MNKATKLTLAELLRRKEQMIASKKIKKTMDLYIKSIDSVITIEEPDGALCRDANDMEAGEGDKYMCYECIKEPDIKSKEVQDAFGCAVPMDIVEIIFAPGEIPQIAIECMKLAGYMGGVEAVKN</sequence>
<accession>A0AAE3E138</accession>
<evidence type="ECO:0000313" key="1">
    <source>
        <dbReference type="EMBL" id="MCC2211633.1"/>
    </source>
</evidence>
<dbReference type="InterPro" id="IPR014986">
    <property type="entry name" value="XkdN-like"/>
</dbReference>
<name>A0AAE3E138_9FIRM</name>
<dbReference type="Gene3D" id="3.30.2220.30">
    <property type="match status" value="1"/>
</dbReference>
<dbReference type="EMBL" id="JAJEQM010000021">
    <property type="protein sequence ID" value="MCC2211633.1"/>
    <property type="molecule type" value="Genomic_DNA"/>
</dbReference>
<proteinExistence type="predicted"/>
<dbReference type="Pfam" id="PF08890">
    <property type="entry name" value="Phage_TAC_5"/>
    <property type="match status" value="1"/>
</dbReference>
<dbReference type="Proteomes" id="UP001198242">
    <property type="component" value="Unassembled WGS sequence"/>
</dbReference>
<dbReference type="AlphaFoldDB" id="A0AAE3E138"/>
<comment type="caution">
    <text evidence="1">The sequence shown here is derived from an EMBL/GenBank/DDBJ whole genome shotgun (WGS) entry which is preliminary data.</text>
</comment>
<evidence type="ECO:0000313" key="2">
    <source>
        <dbReference type="Proteomes" id="UP001198242"/>
    </source>
</evidence>
<dbReference type="RefSeq" id="WP_022228777.1">
    <property type="nucleotide sequence ID" value="NZ_JAJEQM010000021.1"/>
</dbReference>